<keyword evidence="3" id="KW-0145">Chemotaxis</keyword>
<dbReference type="PANTHER" id="PTHR32089:SF112">
    <property type="entry name" value="LYSOZYME-LIKE PROTEIN-RELATED"/>
    <property type="match status" value="1"/>
</dbReference>
<dbReference type="CDD" id="cd06225">
    <property type="entry name" value="HAMP"/>
    <property type="match status" value="1"/>
</dbReference>
<dbReference type="CDD" id="cd11386">
    <property type="entry name" value="MCP_signal"/>
    <property type="match status" value="1"/>
</dbReference>
<proteinExistence type="inferred from homology"/>
<dbReference type="InterPro" id="IPR033479">
    <property type="entry name" value="dCache_1"/>
</dbReference>
<evidence type="ECO:0000313" key="14">
    <source>
        <dbReference type="Proteomes" id="UP000216052"/>
    </source>
</evidence>
<feature type="transmembrane region" description="Helical" evidence="10">
    <location>
        <begin position="7"/>
        <end position="30"/>
    </location>
</feature>
<evidence type="ECO:0000256" key="9">
    <source>
        <dbReference type="PROSITE-ProRule" id="PRU00284"/>
    </source>
</evidence>
<dbReference type="InterPro" id="IPR004089">
    <property type="entry name" value="MCPsignal_dom"/>
</dbReference>
<evidence type="ECO:0000256" key="6">
    <source>
        <dbReference type="ARBA" id="ARBA00023136"/>
    </source>
</evidence>
<evidence type="ECO:0000313" key="13">
    <source>
        <dbReference type="EMBL" id="XFO70697.1"/>
    </source>
</evidence>
<dbReference type="CDD" id="cd12914">
    <property type="entry name" value="PDC1_DGC_like"/>
    <property type="match status" value="1"/>
</dbReference>
<dbReference type="PROSITE" id="PS50885">
    <property type="entry name" value="HAMP"/>
    <property type="match status" value="1"/>
</dbReference>
<dbReference type="Proteomes" id="UP000216052">
    <property type="component" value="Chromosome"/>
</dbReference>
<dbReference type="SMART" id="SM00283">
    <property type="entry name" value="MA"/>
    <property type="match status" value="1"/>
</dbReference>
<comment type="similarity">
    <text evidence="8">Belongs to the methyl-accepting chemotaxis (MCP) protein family.</text>
</comment>
<evidence type="ECO:0000256" key="8">
    <source>
        <dbReference type="ARBA" id="ARBA00029447"/>
    </source>
</evidence>
<keyword evidence="14" id="KW-1185">Reference proteome</keyword>
<feature type="domain" description="Methyl-accepting transducer" evidence="11">
    <location>
        <begin position="366"/>
        <end position="602"/>
    </location>
</feature>
<keyword evidence="4 10" id="KW-0812">Transmembrane</keyword>
<dbReference type="SUPFAM" id="SSF58104">
    <property type="entry name" value="Methyl-accepting chemotaxis protein (MCP) signaling domain"/>
    <property type="match status" value="1"/>
</dbReference>
<dbReference type="RefSeq" id="WP_093796364.1">
    <property type="nucleotide sequence ID" value="NZ_CP155571.1"/>
</dbReference>
<dbReference type="Pfam" id="PF00672">
    <property type="entry name" value="HAMP"/>
    <property type="match status" value="1"/>
</dbReference>
<evidence type="ECO:0000259" key="12">
    <source>
        <dbReference type="PROSITE" id="PS50885"/>
    </source>
</evidence>
<evidence type="ECO:0000256" key="1">
    <source>
        <dbReference type="ARBA" id="ARBA00004651"/>
    </source>
</evidence>
<reference evidence="13" key="1">
    <citation type="submission" date="2024-05" db="EMBL/GenBank/DDBJ databases">
        <title>Isolation and characterization of Sporomusa carbonis sp. nov., a carboxydotrophic hydrogenogen in the genus of Sporomusa isolated from a charcoal burning pile.</title>
        <authorList>
            <person name="Boeer T."/>
            <person name="Rosenbaum F."/>
            <person name="Eysell L."/>
            <person name="Mueller V."/>
            <person name="Daniel R."/>
            <person name="Poehlein A."/>
        </authorList>
    </citation>
    <scope>NUCLEOTIDE SEQUENCE [LARGE SCALE GENOMIC DNA]</scope>
    <source>
        <strain evidence="13">DSM 3132</strain>
    </source>
</reference>
<evidence type="ECO:0000256" key="3">
    <source>
        <dbReference type="ARBA" id="ARBA00022500"/>
    </source>
</evidence>
<dbReference type="EMBL" id="CP155571">
    <property type="protein sequence ID" value="XFO70697.1"/>
    <property type="molecule type" value="Genomic_DNA"/>
</dbReference>
<evidence type="ECO:0000256" key="10">
    <source>
        <dbReference type="SAM" id="Phobius"/>
    </source>
</evidence>
<accession>A0ABZ3IXA0</accession>
<sequence length="652" mass="69492">MSIKKKLILMMLLLTVVPLILLSVISSWFLSKSMEEEAVATCQELTKEIKLQIDAYLDTPFTVIKTAAQQQSIQAMDPAQTREFLIQVQKGYPDYTFTLIDQQGNMLARGDDFPLISVKAREFFRDAIVGKDIISEVIFSKNGSRLVVNLETPVRTGGDGKVVGLMQATIVLSKLSEFVTTFSTDGSTAYVIDSTGKILAHPDAQIVAERTDMSQLTYVKTALAEKKDGIATIEDKAGGKKLVAYIFDKRTGWLICMEKPYSVITAKTNSLLLVLGIVSAVVLIIVGLFVMFSASRFTAPILRIHQLASKVAEGDLTQKSNFTSKDEIGLMAKAFDAMVDNLRTLISLVQGNAEKVAAASEQLTATAEQSAQAVNQVAGAISNVAEGAEKQLKAVNETSSVVAQMSAGIQQAAASSNQVAEHSAKAADTAKEGNAAVEKAVNQMTHIEQTVNNSAQVVARLGERSKEIGQIVDTISGIAGQTNLLALNAAIEAARAGEQGRGFAVVAEEVRKLAEQSQEAAKQIATLISEIQGDTDKAVVVMDAGTHDVKVGTEVVTAAGKAFEEITTLVMQVSEQVKEASAVMQQIASGSQQIVASVREIDGHSKTAVGQAQTVSAATEEQSASMEEIASSSQSLARLAQDLQAAVSRFRV</sequence>
<keyword evidence="7 9" id="KW-0807">Transducer</keyword>
<evidence type="ECO:0000256" key="2">
    <source>
        <dbReference type="ARBA" id="ARBA00022475"/>
    </source>
</evidence>
<keyword evidence="5 10" id="KW-1133">Transmembrane helix</keyword>
<dbReference type="Pfam" id="PF00015">
    <property type="entry name" value="MCPsignal"/>
    <property type="match status" value="1"/>
</dbReference>
<dbReference type="PROSITE" id="PS50111">
    <property type="entry name" value="CHEMOTAXIS_TRANSDUC_2"/>
    <property type="match status" value="1"/>
</dbReference>
<gene>
    <name evidence="13" type="primary">mcpA_1</name>
    <name evidence="13" type="ORF">SPACI_006960</name>
</gene>
<evidence type="ECO:0000256" key="5">
    <source>
        <dbReference type="ARBA" id="ARBA00022989"/>
    </source>
</evidence>
<keyword evidence="2" id="KW-1003">Cell membrane</keyword>
<dbReference type="CDD" id="cd18774">
    <property type="entry name" value="PDC2_HK_sensor"/>
    <property type="match status" value="1"/>
</dbReference>
<protein>
    <submittedName>
        <fullName evidence="13">Methyl-accepting chemotaxis protein McpA</fullName>
    </submittedName>
</protein>
<name>A0ABZ3IXA0_SPOA4</name>
<dbReference type="InterPro" id="IPR003660">
    <property type="entry name" value="HAMP_dom"/>
</dbReference>
<evidence type="ECO:0000256" key="7">
    <source>
        <dbReference type="ARBA" id="ARBA00023224"/>
    </source>
</evidence>
<evidence type="ECO:0000256" key="4">
    <source>
        <dbReference type="ARBA" id="ARBA00022692"/>
    </source>
</evidence>
<dbReference type="SMART" id="SM00304">
    <property type="entry name" value="HAMP"/>
    <property type="match status" value="1"/>
</dbReference>
<organism evidence="13 14">
    <name type="scientific">Sporomusa acidovorans (strain ATCC 49682 / DSM 3132 / Mol)</name>
    <dbReference type="NCBI Taxonomy" id="1123286"/>
    <lineage>
        <taxon>Bacteria</taxon>
        <taxon>Bacillati</taxon>
        <taxon>Bacillota</taxon>
        <taxon>Negativicutes</taxon>
        <taxon>Selenomonadales</taxon>
        <taxon>Sporomusaceae</taxon>
        <taxon>Sporomusa</taxon>
    </lineage>
</organism>
<feature type="domain" description="HAMP" evidence="12">
    <location>
        <begin position="295"/>
        <end position="347"/>
    </location>
</feature>
<dbReference type="Pfam" id="PF02743">
    <property type="entry name" value="dCache_1"/>
    <property type="match status" value="1"/>
</dbReference>
<keyword evidence="6 10" id="KW-0472">Membrane</keyword>
<dbReference type="PANTHER" id="PTHR32089">
    <property type="entry name" value="METHYL-ACCEPTING CHEMOTAXIS PROTEIN MCPB"/>
    <property type="match status" value="1"/>
</dbReference>
<evidence type="ECO:0000259" key="11">
    <source>
        <dbReference type="PROSITE" id="PS50111"/>
    </source>
</evidence>
<dbReference type="Gene3D" id="3.30.450.20">
    <property type="entry name" value="PAS domain"/>
    <property type="match status" value="2"/>
</dbReference>
<comment type="subcellular location">
    <subcellularLocation>
        <location evidence="1">Cell membrane</location>
        <topology evidence="1">Multi-pass membrane protein</topology>
    </subcellularLocation>
</comment>
<feature type="transmembrane region" description="Helical" evidence="10">
    <location>
        <begin position="271"/>
        <end position="294"/>
    </location>
</feature>
<dbReference type="Gene3D" id="1.10.287.950">
    <property type="entry name" value="Methyl-accepting chemotaxis protein"/>
    <property type="match status" value="1"/>
</dbReference>